<protein>
    <submittedName>
        <fullName evidence="3">DUF4179 domain-containing protein</fullName>
    </submittedName>
</protein>
<keyword evidence="1" id="KW-1133">Transmembrane helix</keyword>
<dbReference type="InterPro" id="IPR025436">
    <property type="entry name" value="DUF4179"/>
</dbReference>
<name>A0ABW5SS42_9BACL</name>
<reference evidence="4" key="1">
    <citation type="journal article" date="2019" name="Int. J. Syst. Evol. Microbiol.">
        <title>The Global Catalogue of Microorganisms (GCM) 10K type strain sequencing project: providing services to taxonomists for standard genome sequencing and annotation.</title>
        <authorList>
            <consortium name="The Broad Institute Genomics Platform"/>
            <consortium name="The Broad Institute Genome Sequencing Center for Infectious Disease"/>
            <person name="Wu L."/>
            <person name="Ma J."/>
        </authorList>
    </citation>
    <scope>NUCLEOTIDE SEQUENCE [LARGE SCALE GENOMIC DNA]</scope>
    <source>
        <strain evidence="4">KCTC 33849</strain>
    </source>
</reference>
<organism evidence="3 4">
    <name type="scientific">Paenibacillus shunpengii</name>
    <dbReference type="NCBI Taxonomy" id="2054424"/>
    <lineage>
        <taxon>Bacteria</taxon>
        <taxon>Bacillati</taxon>
        <taxon>Bacillota</taxon>
        <taxon>Bacilli</taxon>
        <taxon>Bacillales</taxon>
        <taxon>Paenibacillaceae</taxon>
        <taxon>Paenibacillus</taxon>
    </lineage>
</organism>
<accession>A0ABW5SS42</accession>
<evidence type="ECO:0000313" key="3">
    <source>
        <dbReference type="EMBL" id="MFD2702531.1"/>
    </source>
</evidence>
<dbReference type="RefSeq" id="WP_379263878.1">
    <property type="nucleotide sequence ID" value="NZ_JBHUMJ010000005.1"/>
</dbReference>
<sequence>MSCLKPHQMEDKVIRGLTLTDKEHLSRCEHCSTLYESILHEQQDWNSRLYSARASEEFTTNIMNALEDVEVEPAGSIEEKNMTWFRRTNIKKWVSAAAVIVILAWGSYFALQQPLVQQQLGIKQEQPDSWWATPMELVGYGIFKKYGELAHYPKIEAESNGITVSVEEVLADDTQILIALEITKDKDVNYSPHLGWEMNMEDYFRVTNSEGKDIGIVDNNKSRGMNEYKFVRIPLDTSNISDTIQITSTLNKLQASDANGEPIFLEGDWSFEFDIDMRKAMQQAVITELHESYQMPDGTKVRAEQLTRTPNGYRIDFVTEQASADVSEENPLYSGDEETLLYFDLANVTAGDNYERYVYFNDDDNRMTIRYRDDKELHWSLYFNAEQDMVDKPFVFHFKGYSQLASTKGEITFRPRALLSKPAVFKDQGDQFTFTSMTVSDDPGGEDEKVGILSLTAELKNNFAKDKWVMTDKNGQEYQVEYRGAMDMDTKELSGFKFIMRGMSELPEEVTLKRVTTDKTVYDMNWKLELPGVKEVPWELIDWEKEELKYRMNLVSESVK</sequence>
<gene>
    <name evidence="3" type="ORF">ACFSVM_18865</name>
</gene>
<feature type="domain" description="DUF4179" evidence="2">
    <location>
        <begin position="86"/>
        <end position="182"/>
    </location>
</feature>
<dbReference type="Gene3D" id="2.60.40.1630">
    <property type="entry name" value="bacillus anthracis domain"/>
    <property type="match status" value="1"/>
</dbReference>
<keyword evidence="1" id="KW-0812">Transmembrane</keyword>
<dbReference type="EMBL" id="JBHUMJ010000005">
    <property type="protein sequence ID" value="MFD2702531.1"/>
    <property type="molecule type" value="Genomic_DNA"/>
</dbReference>
<evidence type="ECO:0000313" key="4">
    <source>
        <dbReference type="Proteomes" id="UP001597540"/>
    </source>
</evidence>
<dbReference type="Pfam" id="PF13786">
    <property type="entry name" value="DUF4179"/>
    <property type="match status" value="1"/>
</dbReference>
<keyword evidence="1" id="KW-0472">Membrane</keyword>
<evidence type="ECO:0000256" key="1">
    <source>
        <dbReference type="SAM" id="Phobius"/>
    </source>
</evidence>
<evidence type="ECO:0000259" key="2">
    <source>
        <dbReference type="Pfam" id="PF13786"/>
    </source>
</evidence>
<comment type="caution">
    <text evidence="3">The sequence shown here is derived from an EMBL/GenBank/DDBJ whole genome shotgun (WGS) entry which is preliminary data.</text>
</comment>
<dbReference type="Proteomes" id="UP001597540">
    <property type="component" value="Unassembled WGS sequence"/>
</dbReference>
<feature type="transmembrane region" description="Helical" evidence="1">
    <location>
        <begin position="93"/>
        <end position="111"/>
    </location>
</feature>
<proteinExistence type="predicted"/>
<keyword evidence="4" id="KW-1185">Reference proteome</keyword>